<comment type="similarity">
    <text evidence="2 7">Belongs to the tetraspanin (TM4SF) family.</text>
</comment>
<dbReference type="InterPro" id="IPR018499">
    <property type="entry name" value="Tetraspanin/Peripherin"/>
</dbReference>
<dbReference type="KEGG" id="phu:Phum_PHUM438060"/>
<dbReference type="PANTHER" id="PTHR19282:SF456">
    <property type="entry name" value="CD63 MOLECULE"/>
    <property type="match status" value="1"/>
</dbReference>
<evidence type="ECO:0000256" key="1">
    <source>
        <dbReference type="ARBA" id="ARBA00004141"/>
    </source>
</evidence>
<dbReference type="CTD" id="8230606"/>
<evidence type="ECO:0000256" key="5">
    <source>
        <dbReference type="ARBA" id="ARBA00023136"/>
    </source>
</evidence>
<accession>E0VTU3</accession>
<dbReference type="PIRSF" id="PIRSF002419">
    <property type="entry name" value="Tetraspanin"/>
    <property type="match status" value="1"/>
</dbReference>
<dbReference type="Pfam" id="PF00335">
    <property type="entry name" value="Tetraspanin"/>
    <property type="match status" value="1"/>
</dbReference>
<keyword evidence="4 7" id="KW-1133">Transmembrane helix</keyword>
<proteinExistence type="inferred from homology"/>
<evidence type="ECO:0000313" key="9">
    <source>
        <dbReference type="EnsemblMetazoa" id="PHUM438060-PA"/>
    </source>
</evidence>
<feature type="transmembrane region" description="Helical" evidence="7">
    <location>
        <begin position="12"/>
        <end position="34"/>
    </location>
</feature>
<dbReference type="GO" id="GO:0005886">
    <property type="term" value="C:plasma membrane"/>
    <property type="evidence" value="ECO:0007669"/>
    <property type="project" value="TreeGrafter"/>
</dbReference>
<reference evidence="8" key="2">
    <citation type="submission" date="2007-04" db="EMBL/GenBank/DDBJ databases">
        <title>The genome of the human body louse.</title>
        <authorList>
            <consortium name="The Human Body Louse Genome Consortium"/>
            <person name="Kirkness E."/>
            <person name="Walenz B."/>
            <person name="Hass B."/>
            <person name="Bruggner R."/>
            <person name="Strausberg R."/>
        </authorList>
    </citation>
    <scope>NUCLEOTIDE SEQUENCE</scope>
    <source>
        <strain evidence="8">USDA</strain>
    </source>
</reference>
<sequence>MVSVAMSCVKYLLFFFNLLFALTGVAILVIGGLLQSVYHNYSQFVNENFTFLPILIIVTGAVIFIITFFGCCGTVKENHCMISTFASLLLILFVIELVAGIGAFIFHNYLKQIIENRMESSLEHYDSEPDIKKSWDILHTDLHCCGVNGTADWNGKIPLSCCPIVNQDEQCTQADAYETGCFEKMYLFINQNSLILAGIAVVVAFIQLVGVLFACCLAHSIRKGYETV</sequence>
<dbReference type="InterPro" id="IPR000301">
    <property type="entry name" value="Tetraspanin_animals"/>
</dbReference>
<feature type="disulfide bond" evidence="6">
    <location>
        <begin position="144"/>
        <end position="181"/>
    </location>
</feature>
<dbReference type="OrthoDB" id="10033535at2759"/>
<dbReference type="PRINTS" id="PR00259">
    <property type="entry name" value="TMFOUR"/>
</dbReference>
<evidence type="ECO:0000313" key="10">
    <source>
        <dbReference type="Proteomes" id="UP000009046"/>
    </source>
</evidence>
<dbReference type="CDD" id="cd03127">
    <property type="entry name" value="tetraspanin_LEL"/>
    <property type="match status" value="1"/>
</dbReference>
<dbReference type="FunCoup" id="E0VTU3">
    <property type="interactions" value="136"/>
</dbReference>
<name>E0VTU3_PEDHC</name>
<gene>
    <name evidence="9" type="primary">8230606</name>
    <name evidence="8" type="ORF">Phum_PHUM438060</name>
</gene>
<evidence type="ECO:0000256" key="3">
    <source>
        <dbReference type="ARBA" id="ARBA00022692"/>
    </source>
</evidence>
<evidence type="ECO:0000313" key="8">
    <source>
        <dbReference type="EMBL" id="EEB16799.1"/>
    </source>
</evidence>
<dbReference type="EnsemblMetazoa" id="PHUM438060-RA">
    <property type="protein sequence ID" value="PHUM438060-PA"/>
    <property type="gene ID" value="PHUM438060"/>
</dbReference>
<dbReference type="SUPFAM" id="SSF48652">
    <property type="entry name" value="Tetraspanin"/>
    <property type="match status" value="1"/>
</dbReference>
<dbReference type="EMBL" id="AAZO01005348">
    <property type="status" value="NOT_ANNOTATED_CDS"/>
    <property type="molecule type" value="Genomic_DNA"/>
</dbReference>
<dbReference type="GeneID" id="8230606"/>
<keyword evidence="6" id="KW-1015">Disulfide bond</keyword>
<dbReference type="OMA" id="LMEGQFN"/>
<dbReference type="InterPro" id="IPR008952">
    <property type="entry name" value="Tetraspanin_EC2_sf"/>
</dbReference>
<evidence type="ECO:0000256" key="4">
    <source>
        <dbReference type="ARBA" id="ARBA00022989"/>
    </source>
</evidence>
<feature type="disulfide bond" evidence="6">
    <location>
        <begin position="145"/>
        <end position="161"/>
    </location>
</feature>
<dbReference type="STRING" id="121224.E0VTU3"/>
<evidence type="ECO:0000256" key="6">
    <source>
        <dbReference type="PIRSR" id="PIRSR002419-1"/>
    </source>
</evidence>
<protein>
    <recommendedName>
        <fullName evidence="7">Tetraspanin</fullName>
    </recommendedName>
</protein>
<dbReference type="RefSeq" id="XP_002429537.1">
    <property type="nucleotide sequence ID" value="XM_002429492.1"/>
</dbReference>
<dbReference type="EMBL" id="DS235773">
    <property type="protein sequence ID" value="EEB16799.1"/>
    <property type="molecule type" value="Genomic_DNA"/>
</dbReference>
<dbReference type="Gene3D" id="1.10.1450.10">
    <property type="entry name" value="Tetraspanin"/>
    <property type="match status" value="1"/>
</dbReference>
<dbReference type="eggNOG" id="KOG3882">
    <property type="taxonomic scope" value="Eukaryota"/>
</dbReference>
<dbReference type="Proteomes" id="UP000009046">
    <property type="component" value="Unassembled WGS sequence"/>
</dbReference>
<evidence type="ECO:0000256" key="2">
    <source>
        <dbReference type="ARBA" id="ARBA00006840"/>
    </source>
</evidence>
<dbReference type="HOGENOM" id="CLU_055524_6_1_1"/>
<feature type="transmembrane region" description="Helical" evidence="7">
    <location>
        <begin position="54"/>
        <end position="75"/>
    </location>
</feature>
<feature type="transmembrane region" description="Helical" evidence="7">
    <location>
        <begin position="194"/>
        <end position="218"/>
    </location>
</feature>
<evidence type="ECO:0000256" key="7">
    <source>
        <dbReference type="RuleBase" id="RU361218"/>
    </source>
</evidence>
<keyword evidence="3 7" id="KW-0812">Transmembrane</keyword>
<dbReference type="PANTHER" id="PTHR19282">
    <property type="entry name" value="TETRASPANIN"/>
    <property type="match status" value="1"/>
</dbReference>
<keyword evidence="5 7" id="KW-0472">Membrane</keyword>
<dbReference type="VEuPathDB" id="VectorBase:PHUM438060"/>
<feature type="transmembrane region" description="Helical" evidence="7">
    <location>
        <begin position="87"/>
        <end position="110"/>
    </location>
</feature>
<dbReference type="AlphaFoldDB" id="E0VTU3"/>
<keyword evidence="10" id="KW-1185">Reference proteome</keyword>
<comment type="subcellular location">
    <subcellularLocation>
        <location evidence="1 7">Membrane</location>
        <topology evidence="1 7">Multi-pass membrane protein</topology>
    </subcellularLocation>
</comment>
<organism>
    <name type="scientific">Pediculus humanus subsp. corporis</name>
    <name type="common">Body louse</name>
    <dbReference type="NCBI Taxonomy" id="121224"/>
    <lineage>
        <taxon>Eukaryota</taxon>
        <taxon>Metazoa</taxon>
        <taxon>Ecdysozoa</taxon>
        <taxon>Arthropoda</taxon>
        <taxon>Hexapoda</taxon>
        <taxon>Insecta</taxon>
        <taxon>Pterygota</taxon>
        <taxon>Neoptera</taxon>
        <taxon>Paraneoptera</taxon>
        <taxon>Psocodea</taxon>
        <taxon>Troctomorpha</taxon>
        <taxon>Phthiraptera</taxon>
        <taxon>Anoplura</taxon>
        <taxon>Pediculidae</taxon>
        <taxon>Pediculus</taxon>
    </lineage>
</organism>
<reference evidence="9" key="3">
    <citation type="submission" date="2021-02" db="UniProtKB">
        <authorList>
            <consortium name="EnsemblMetazoa"/>
        </authorList>
    </citation>
    <scope>IDENTIFICATION</scope>
    <source>
        <strain evidence="9">USDA</strain>
    </source>
</reference>
<dbReference type="InParanoid" id="E0VTU3"/>
<reference evidence="8" key="1">
    <citation type="submission" date="2007-04" db="EMBL/GenBank/DDBJ databases">
        <title>Annotation of Pediculus humanus corporis strain USDA.</title>
        <authorList>
            <person name="Kirkness E."/>
            <person name="Hannick L."/>
            <person name="Hass B."/>
            <person name="Bruggner R."/>
            <person name="Lawson D."/>
            <person name="Bidwell S."/>
            <person name="Joardar V."/>
            <person name="Caler E."/>
            <person name="Walenz B."/>
            <person name="Inman J."/>
            <person name="Schobel S."/>
            <person name="Galinsky K."/>
            <person name="Amedeo P."/>
            <person name="Strausberg R."/>
        </authorList>
    </citation>
    <scope>NUCLEOTIDE SEQUENCE</scope>
    <source>
        <strain evidence="8">USDA</strain>
    </source>
</reference>